<reference evidence="1 2" key="2">
    <citation type="journal article" date="2022" name="Mol. Ecol. Resour.">
        <title>The genomes of chicory, endive, great burdock and yacon provide insights into Asteraceae paleo-polyploidization history and plant inulin production.</title>
        <authorList>
            <person name="Fan W."/>
            <person name="Wang S."/>
            <person name="Wang H."/>
            <person name="Wang A."/>
            <person name="Jiang F."/>
            <person name="Liu H."/>
            <person name="Zhao H."/>
            <person name="Xu D."/>
            <person name="Zhang Y."/>
        </authorList>
    </citation>
    <scope>NUCLEOTIDE SEQUENCE [LARGE SCALE GENOMIC DNA]</scope>
    <source>
        <strain evidence="2">cv. Yunnan</strain>
        <tissue evidence="1">Leaves</tissue>
    </source>
</reference>
<keyword evidence="2" id="KW-1185">Reference proteome</keyword>
<protein>
    <submittedName>
        <fullName evidence="1">Uncharacterized protein</fullName>
    </submittedName>
</protein>
<evidence type="ECO:0000313" key="1">
    <source>
        <dbReference type="EMBL" id="KAI3827864.1"/>
    </source>
</evidence>
<dbReference type="EMBL" id="CM042018">
    <property type="protein sequence ID" value="KAI3827864.1"/>
    <property type="molecule type" value="Genomic_DNA"/>
</dbReference>
<reference evidence="2" key="1">
    <citation type="journal article" date="2022" name="Mol. Ecol. Resour.">
        <title>The genomes of chicory, endive, great burdock and yacon provide insights into Asteraceae palaeo-polyploidization history and plant inulin production.</title>
        <authorList>
            <person name="Fan W."/>
            <person name="Wang S."/>
            <person name="Wang H."/>
            <person name="Wang A."/>
            <person name="Jiang F."/>
            <person name="Liu H."/>
            <person name="Zhao H."/>
            <person name="Xu D."/>
            <person name="Zhang Y."/>
        </authorList>
    </citation>
    <scope>NUCLEOTIDE SEQUENCE [LARGE SCALE GENOMIC DNA]</scope>
    <source>
        <strain evidence="2">cv. Yunnan</strain>
    </source>
</reference>
<name>A0ACB9K6F7_9ASTR</name>
<proteinExistence type="predicted"/>
<organism evidence="1 2">
    <name type="scientific">Smallanthus sonchifolius</name>
    <dbReference type="NCBI Taxonomy" id="185202"/>
    <lineage>
        <taxon>Eukaryota</taxon>
        <taxon>Viridiplantae</taxon>
        <taxon>Streptophyta</taxon>
        <taxon>Embryophyta</taxon>
        <taxon>Tracheophyta</taxon>
        <taxon>Spermatophyta</taxon>
        <taxon>Magnoliopsida</taxon>
        <taxon>eudicotyledons</taxon>
        <taxon>Gunneridae</taxon>
        <taxon>Pentapetalae</taxon>
        <taxon>asterids</taxon>
        <taxon>campanulids</taxon>
        <taxon>Asterales</taxon>
        <taxon>Asteraceae</taxon>
        <taxon>Asteroideae</taxon>
        <taxon>Heliantheae alliance</taxon>
        <taxon>Millerieae</taxon>
        <taxon>Smallanthus</taxon>
    </lineage>
</organism>
<sequence>MQRPRGRLLDYSDGEPSRSSSLEDGNDKDDANNDDDGNGGDANVNGVGHEDEEQSANLQQVVEVLTTSVSSLTTTVHDLPRGIRRLKLKNKTLQHSHSSSSKTLKRLVRGPSGPSYKNFRVSSSSSCSDDAARQGEKVDEDEDSKVTLDAKGENIDAGYGSSLGNQQYPIVQDQPSPRINVSGQIPLTEYYDVCINVSAQDKGKGIVVEQDEHPSLMPIHGKALEEELSRHSRHANSTSWLGSIMEEELKNGVMERLKMKAKNVKKVYETSERSYSGCCRIYSGDFDKRSIEKMVYLYEHRFKWKEIFAMTNNMIGYDVDSPKIVQEQERVQEQVLQEYLNEEEELKAILRRKEELKRKREEKRQRIERDEEYKKTLNEVEKKKQSILVESQLKEVTPSHHDEVVIPTVFEDPEERKRLLAEFLEVGCSPDVINNCSTSTLKEMYEKMKARDAEKARIRKETCHTPFLSTG</sequence>
<evidence type="ECO:0000313" key="2">
    <source>
        <dbReference type="Proteomes" id="UP001056120"/>
    </source>
</evidence>
<gene>
    <name evidence="1" type="ORF">L1987_01951</name>
</gene>
<dbReference type="Proteomes" id="UP001056120">
    <property type="component" value="Linkage Group LG01"/>
</dbReference>
<accession>A0ACB9K6F7</accession>
<comment type="caution">
    <text evidence="1">The sequence shown here is derived from an EMBL/GenBank/DDBJ whole genome shotgun (WGS) entry which is preliminary data.</text>
</comment>